<accession>A0ABU4RSU3</accession>
<reference evidence="2 3" key="1">
    <citation type="submission" date="2023-11" db="EMBL/GenBank/DDBJ databases">
        <title>Gilvimarinus fulvus sp. nov., isolated from the surface of Kelp.</title>
        <authorList>
            <person name="Sun Y.Y."/>
            <person name="Gong Y."/>
            <person name="Du Z.J."/>
        </authorList>
    </citation>
    <scope>NUCLEOTIDE SEQUENCE [LARGE SCALE GENOMIC DNA]</scope>
    <source>
        <strain evidence="2 3">SDUM040013</strain>
    </source>
</reference>
<dbReference type="Proteomes" id="UP001273505">
    <property type="component" value="Unassembled WGS sequence"/>
</dbReference>
<sequence length="230" mass="26063">MEIKRIETMGRQTIDQLLSAIPFFKAVKQADASQFDVLLQYSRIITYLSGEVVLQRGDGDQCLYFLLKGRLAVFPGEGLRTEPVNYITPGEVFGDLARLTHRPRSATIVADNAARTSMVFCADFSELDNLQSTYPISLQTKLLYYRNTVHNLRWKLEVYRSQHPTDALANRHRAIKLFMGPKDTPEELQSLHHQARELASLLVAWNDRFGSLGADGQNSEDSELMSAIDR</sequence>
<protein>
    <submittedName>
        <fullName evidence="2">Cyclic nucleotide-binding domain-containing protein</fullName>
    </submittedName>
</protein>
<dbReference type="InterPro" id="IPR018490">
    <property type="entry name" value="cNMP-bd_dom_sf"/>
</dbReference>
<dbReference type="SUPFAM" id="SSF51206">
    <property type="entry name" value="cAMP-binding domain-like"/>
    <property type="match status" value="1"/>
</dbReference>
<dbReference type="EMBL" id="JAXAFO010000001">
    <property type="protein sequence ID" value="MDX6847964.1"/>
    <property type="molecule type" value="Genomic_DNA"/>
</dbReference>
<dbReference type="PROSITE" id="PS50042">
    <property type="entry name" value="CNMP_BINDING_3"/>
    <property type="match status" value="1"/>
</dbReference>
<dbReference type="Gene3D" id="2.60.120.10">
    <property type="entry name" value="Jelly Rolls"/>
    <property type="match status" value="1"/>
</dbReference>
<name>A0ABU4RSU3_9GAMM</name>
<proteinExistence type="predicted"/>
<dbReference type="InterPro" id="IPR000595">
    <property type="entry name" value="cNMP-bd_dom"/>
</dbReference>
<evidence type="ECO:0000313" key="3">
    <source>
        <dbReference type="Proteomes" id="UP001273505"/>
    </source>
</evidence>
<dbReference type="CDD" id="cd00038">
    <property type="entry name" value="CAP_ED"/>
    <property type="match status" value="1"/>
</dbReference>
<organism evidence="2 3">
    <name type="scientific">Gilvimarinus gilvus</name>
    <dbReference type="NCBI Taxonomy" id="3058038"/>
    <lineage>
        <taxon>Bacteria</taxon>
        <taxon>Pseudomonadati</taxon>
        <taxon>Pseudomonadota</taxon>
        <taxon>Gammaproteobacteria</taxon>
        <taxon>Cellvibrionales</taxon>
        <taxon>Cellvibrionaceae</taxon>
        <taxon>Gilvimarinus</taxon>
    </lineage>
</organism>
<keyword evidence="3" id="KW-1185">Reference proteome</keyword>
<feature type="domain" description="Cyclic nucleotide-binding" evidence="1">
    <location>
        <begin position="26"/>
        <end position="110"/>
    </location>
</feature>
<dbReference type="Pfam" id="PF00027">
    <property type="entry name" value="cNMP_binding"/>
    <property type="match status" value="1"/>
</dbReference>
<dbReference type="PANTHER" id="PTHR11635">
    <property type="entry name" value="CAMP-DEPENDENT PROTEIN KINASE REGULATORY CHAIN"/>
    <property type="match status" value="1"/>
</dbReference>
<evidence type="ECO:0000313" key="2">
    <source>
        <dbReference type="EMBL" id="MDX6847964.1"/>
    </source>
</evidence>
<dbReference type="InterPro" id="IPR050503">
    <property type="entry name" value="cAMP-dep_PK_reg_su-like"/>
</dbReference>
<comment type="caution">
    <text evidence="2">The sequence shown here is derived from an EMBL/GenBank/DDBJ whole genome shotgun (WGS) entry which is preliminary data.</text>
</comment>
<dbReference type="RefSeq" id="WP_302724558.1">
    <property type="nucleotide sequence ID" value="NZ_JAULRU010000797.1"/>
</dbReference>
<dbReference type="PANTHER" id="PTHR11635:SF152">
    <property type="entry name" value="CAMP-DEPENDENT PROTEIN KINASE TYPE I REGULATORY SUBUNIT-RELATED"/>
    <property type="match status" value="1"/>
</dbReference>
<dbReference type="InterPro" id="IPR014710">
    <property type="entry name" value="RmlC-like_jellyroll"/>
</dbReference>
<gene>
    <name evidence="2" type="ORF">SCD92_01250</name>
</gene>
<evidence type="ECO:0000259" key="1">
    <source>
        <dbReference type="PROSITE" id="PS50042"/>
    </source>
</evidence>